<evidence type="ECO:0000313" key="3">
    <source>
        <dbReference type="Proteomes" id="UP000222564"/>
    </source>
</evidence>
<dbReference type="Gene3D" id="1.10.10.10">
    <property type="entry name" value="Winged helix-like DNA-binding domain superfamily/Winged helix DNA-binding domain"/>
    <property type="match status" value="1"/>
</dbReference>
<proteinExistence type="predicted"/>
<feature type="domain" description="LexA repressor DNA-binding" evidence="1">
    <location>
        <begin position="7"/>
        <end position="49"/>
    </location>
</feature>
<protein>
    <submittedName>
        <fullName evidence="2">Transcriptional regulator</fullName>
    </submittedName>
</protein>
<evidence type="ECO:0000313" key="2">
    <source>
        <dbReference type="EMBL" id="PHJ38628.1"/>
    </source>
</evidence>
<dbReference type="Pfam" id="PF01726">
    <property type="entry name" value="LexA_DNA_bind"/>
    <property type="match status" value="1"/>
</dbReference>
<dbReference type="SUPFAM" id="SSF46785">
    <property type="entry name" value="Winged helix' DNA-binding domain"/>
    <property type="match status" value="1"/>
</dbReference>
<dbReference type="InterPro" id="IPR036388">
    <property type="entry name" value="WH-like_DNA-bd_sf"/>
</dbReference>
<accession>A0A2C6MER1</accession>
<sequence length="78" mass="8851">MVTDSQIIKAIRELSQRGYPPTVREVGSRVGLRSSNTIYSRLARLRDQGWYTGSYPVSHPAGDRRGSVTWGEPFYYVT</sequence>
<dbReference type="InterPro" id="IPR036390">
    <property type="entry name" value="WH_DNA-bd_sf"/>
</dbReference>
<comment type="caution">
    <text evidence="2">The sequence shown here is derived from an EMBL/GenBank/DDBJ whole genome shotgun (WGS) entry which is preliminary data.</text>
</comment>
<dbReference type="InterPro" id="IPR006199">
    <property type="entry name" value="LexA_DNA-bd_dom"/>
</dbReference>
<organism evidence="2 3">
    <name type="scientific">Desulforamulus profundi</name>
    <dbReference type="NCBI Taxonomy" id="1383067"/>
    <lineage>
        <taxon>Bacteria</taxon>
        <taxon>Bacillati</taxon>
        <taxon>Bacillota</taxon>
        <taxon>Clostridia</taxon>
        <taxon>Eubacteriales</taxon>
        <taxon>Peptococcaceae</taxon>
        <taxon>Desulforamulus</taxon>
    </lineage>
</organism>
<dbReference type="EMBL" id="AWQQ01000047">
    <property type="protein sequence ID" value="PHJ38628.1"/>
    <property type="molecule type" value="Genomic_DNA"/>
</dbReference>
<name>A0A2C6MER1_9FIRM</name>
<dbReference type="RefSeq" id="WP_180261024.1">
    <property type="nucleotide sequence ID" value="NZ_AWQQ01000047.1"/>
</dbReference>
<dbReference type="GO" id="GO:0004252">
    <property type="term" value="F:serine-type endopeptidase activity"/>
    <property type="evidence" value="ECO:0007669"/>
    <property type="project" value="InterPro"/>
</dbReference>
<gene>
    <name evidence="2" type="ORF">P378_09305</name>
</gene>
<reference evidence="2 3" key="1">
    <citation type="submission" date="2013-09" db="EMBL/GenBank/DDBJ databases">
        <title>Biodegradation of hydrocarbons in the deep terrestrial subsurface : characterization of a microbial consortium composed of two Desulfotomaculum species originating from a deep geological formation.</title>
        <authorList>
            <person name="Aullo T."/>
            <person name="Berlendis S."/>
            <person name="Lascourreges J.-F."/>
            <person name="Dessort D."/>
            <person name="Saint-Laurent S."/>
            <person name="Schraauwers B."/>
            <person name="Mas J."/>
            <person name="Magot M."/>
            <person name="Ranchou-Peyruse A."/>
        </authorList>
    </citation>
    <scope>NUCLEOTIDE SEQUENCE [LARGE SCALE GENOMIC DNA]</scope>
    <source>
        <strain evidence="2 3">Bs107</strain>
    </source>
</reference>
<keyword evidence="3" id="KW-1185">Reference proteome</keyword>
<evidence type="ECO:0000259" key="1">
    <source>
        <dbReference type="Pfam" id="PF01726"/>
    </source>
</evidence>
<dbReference type="Proteomes" id="UP000222564">
    <property type="component" value="Unassembled WGS sequence"/>
</dbReference>
<dbReference type="AlphaFoldDB" id="A0A2C6MER1"/>
<dbReference type="GO" id="GO:0006508">
    <property type="term" value="P:proteolysis"/>
    <property type="evidence" value="ECO:0007669"/>
    <property type="project" value="InterPro"/>
</dbReference>